<evidence type="ECO:0000313" key="3">
    <source>
        <dbReference type="Proteomes" id="UP000177555"/>
    </source>
</evidence>
<dbReference type="EMBL" id="MFCP01000040">
    <property type="protein sequence ID" value="OGE27337.1"/>
    <property type="molecule type" value="Genomic_DNA"/>
</dbReference>
<name>A0A1F5JFA7_9BACT</name>
<protein>
    <recommendedName>
        <fullName evidence="1">AB hydrolase-1 domain-containing protein</fullName>
    </recommendedName>
</protein>
<gene>
    <name evidence="2" type="ORF">A2867_00485</name>
</gene>
<accession>A0A1F5JFA7</accession>
<sequence length="279" mass="31046">MEVEEVSPKLTETFQEGYMQVVDRSPENPKSEIPVILSPGWSENPKVFKDAIQVFLNSGRRVIAFNFPGIRNSTRETSYPNLEVGKAETILELMRTKGIKKADVVCHSEGSIGPIIAASLEPDKFRNLILVGPAGFIGKDSFPKLAGRFSVKTLTDPHRLLGGDKPMRPFFRYLKEGIKFAFRHPIQGLEEAMAISQVQLEDTLQELHNNGVGIAIVSGVNDPVFPMKRLQKIVKRNMIDGFVSVAGGHDEIHLQPKYARAAEQLITNLENKQKNNPTS</sequence>
<proteinExistence type="predicted"/>
<dbReference type="InterPro" id="IPR000073">
    <property type="entry name" value="AB_hydrolase_1"/>
</dbReference>
<dbReference type="Gene3D" id="3.40.50.1820">
    <property type="entry name" value="alpha/beta hydrolase"/>
    <property type="match status" value="1"/>
</dbReference>
<evidence type="ECO:0000313" key="2">
    <source>
        <dbReference type="EMBL" id="OGE27337.1"/>
    </source>
</evidence>
<dbReference type="AlphaFoldDB" id="A0A1F5JFA7"/>
<evidence type="ECO:0000259" key="1">
    <source>
        <dbReference type="Pfam" id="PF00561"/>
    </source>
</evidence>
<feature type="domain" description="AB hydrolase-1" evidence="1">
    <location>
        <begin position="34"/>
        <end position="231"/>
    </location>
</feature>
<organism evidence="2 3">
    <name type="scientific">Candidatus Daviesbacteria bacterium RIFCSPHIGHO2_01_FULL_40_11</name>
    <dbReference type="NCBI Taxonomy" id="1797762"/>
    <lineage>
        <taxon>Bacteria</taxon>
        <taxon>Candidatus Daviesiibacteriota</taxon>
    </lineage>
</organism>
<dbReference type="Proteomes" id="UP000177555">
    <property type="component" value="Unassembled WGS sequence"/>
</dbReference>
<reference evidence="2 3" key="1">
    <citation type="journal article" date="2016" name="Nat. Commun.">
        <title>Thousands of microbial genomes shed light on interconnected biogeochemical processes in an aquifer system.</title>
        <authorList>
            <person name="Anantharaman K."/>
            <person name="Brown C.T."/>
            <person name="Hug L.A."/>
            <person name="Sharon I."/>
            <person name="Castelle C.J."/>
            <person name="Probst A.J."/>
            <person name="Thomas B.C."/>
            <person name="Singh A."/>
            <person name="Wilkins M.J."/>
            <person name="Karaoz U."/>
            <person name="Brodie E.L."/>
            <person name="Williams K.H."/>
            <person name="Hubbard S.S."/>
            <person name="Banfield J.F."/>
        </authorList>
    </citation>
    <scope>NUCLEOTIDE SEQUENCE [LARGE SCALE GENOMIC DNA]</scope>
</reference>
<dbReference type="InterPro" id="IPR029058">
    <property type="entry name" value="AB_hydrolase_fold"/>
</dbReference>
<comment type="caution">
    <text evidence="2">The sequence shown here is derived from an EMBL/GenBank/DDBJ whole genome shotgun (WGS) entry which is preliminary data.</text>
</comment>
<dbReference type="SUPFAM" id="SSF53474">
    <property type="entry name" value="alpha/beta-Hydrolases"/>
    <property type="match status" value="1"/>
</dbReference>
<dbReference type="Pfam" id="PF00561">
    <property type="entry name" value="Abhydrolase_1"/>
    <property type="match status" value="1"/>
</dbReference>